<proteinExistence type="predicted"/>
<evidence type="ECO:0008006" key="4">
    <source>
        <dbReference type="Google" id="ProtNLM"/>
    </source>
</evidence>
<name>A0A1F5P9V8_9BACT</name>
<dbReference type="Pfam" id="PF05016">
    <property type="entry name" value="ParE_toxin"/>
    <property type="match status" value="1"/>
</dbReference>
<dbReference type="AlphaFoldDB" id="A0A1F5P9V8"/>
<evidence type="ECO:0000256" key="1">
    <source>
        <dbReference type="ARBA" id="ARBA00022649"/>
    </source>
</evidence>
<comment type="caution">
    <text evidence="2">The sequence shown here is derived from an EMBL/GenBank/DDBJ whole genome shotgun (WGS) entry which is preliminary data.</text>
</comment>
<dbReference type="SUPFAM" id="SSF143011">
    <property type="entry name" value="RelE-like"/>
    <property type="match status" value="1"/>
</dbReference>
<dbReference type="STRING" id="1817832.A3J48_00120"/>
<sequence length="84" mass="10067">MVVSFHKNFKKQFNKLPPKVQKQFFKRLKVFIEDKFDPVLNNHSVSTAYPKWRSINITGDYRALFEEKDDLIIFMIIGTHSELY</sequence>
<gene>
    <name evidence="2" type="ORF">A3J48_00120</name>
</gene>
<dbReference type="Gene3D" id="3.30.2310.20">
    <property type="entry name" value="RelE-like"/>
    <property type="match status" value="1"/>
</dbReference>
<protein>
    <recommendedName>
        <fullName evidence="4">Plasmid stabilization protein</fullName>
    </recommendedName>
</protein>
<dbReference type="EMBL" id="MFES01000002">
    <property type="protein sequence ID" value="OGE86514.1"/>
    <property type="molecule type" value="Genomic_DNA"/>
</dbReference>
<organism evidence="2 3">
    <name type="scientific">Candidatus Doudnabacteria bacterium RIFCSPHIGHO2_02_FULL_46_11</name>
    <dbReference type="NCBI Taxonomy" id="1817832"/>
    <lineage>
        <taxon>Bacteria</taxon>
        <taxon>Candidatus Doudnaibacteriota</taxon>
    </lineage>
</organism>
<reference evidence="2 3" key="1">
    <citation type="journal article" date="2016" name="Nat. Commun.">
        <title>Thousands of microbial genomes shed light on interconnected biogeochemical processes in an aquifer system.</title>
        <authorList>
            <person name="Anantharaman K."/>
            <person name="Brown C.T."/>
            <person name="Hug L.A."/>
            <person name="Sharon I."/>
            <person name="Castelle C.J."/>
            <person name="Probst A.J."/>
            <person name="Thomas B.C."/>
            <person name="Singh A."/>
            <person name="Wilkins M.J."/>
            <person name="Karaoz U."/>
            <person name="Brodie E.L."/>
            <person name="Williams K.H."/>
            <person name="Hubbard S.S."/>
            <person name="Banfield J.F."/>
        </authorList>
    </citation>
    <scope>NUCLEOTIDE SEQUENCE [LARGE SCALE GENOMIC DNA]</scope>
</reference>
<evidence type="ECO:0000313" key="3">
    <source>
        <dbReference type="Proteomes" id="UP000176786"/>
    </source>
</evidence>
<dbReference type="InterPro" id="IPR035093">
    <property type="entry name" value="RelE/ParE_toxin_dom_sf"/>
</dbReference>
<evidence type="ECO:0000313" key="2">
    <source>
        <dbReference type="EMBL" id="OGE86514.1"/>
    </source>
</evidence>
<dbReference type="InterPro" id="IPR007712">
    <property type="entry name" value="RelE/ParE_toxin"/>
</dbReference>
<dbReference type="Proteomes" id="UP000176786">
    <property type="component" value="Unassembled WGS sequence"/>
</dbReference>
<accession>A0A1F5P9V8</accession>
<keyword evidence="1" id="KW-1277">Toxin-antitoxin system</keyword>